<proteinExistence type="predicted"/>
<dbReference type="Proteomes" id="UP001162164">
    <property type="component" value="Unassembled WGS sequence"/>
</dbReference>
<evidence type="ECO:0000313" key="2">
    <source>
        <dbReference type="Proteomes" id="UP001162164"/>
    </source>
</evidence>
<reference evidence="1" key="1">
    <citation type="journal article" date="2023" name="Insect Mol. Biol.">
        <title>Genome sequencing provides insights into the evolution of gene families encoding plant cell wall-degrading enzymes in longhorned beetles.</title>
        <authorList>
            <person name="Shin N.R."/>
            <person name="Okamura Y."/>
            <person name="Kirsch R."/>
            <person name="Pauchet Y."/>
        </authorList>
    </citation>
    <scope>NUCLEOTIDE SEQUENCE</scope>
    <source>
        <strain evidence="1">MMC_N1</strain>
    </source>
</reference>
<keyword evidence="2" id="KW-1185">Reference proteome</keyword>
<gene>
    <name evidence="1" type="ORF">NQ317_011234</name>
</gene>
<protein>
    <submittedName>
        <fullName evidence="1">Uncharacterized protein</fullName>
    </submittedName>
</protein>
<dbReference type="EMBL" id="JAPWTJ010003396">
    <property type="protein sequence ID" value="KAJ8957305.1"/>
    <property type="molecule type" value="Genomic_DNA"/>
</dbReference>
<feature type="non-terminal residue" evidence="1">
    <location>
        <position position="1"/>
    </location>
</feature>
<evidence type="ECO:0000313" key="1">
    <source>
        <dbReference type="EMBL" id="KAJ8957305.1"/>
    </source>
</evidence>
<comment type="caution">
    <text evidence="1">The sequence shown here is derived from an EMBL/GenBank/DDBJ whole genome shotgun (WGS) entry which is preliminary data.</text>
</comment>
<organism evidence="1 2">
    <name type="scientific">Molorchus minor</name>
    <dbReference type="NCBI Taxonomy" id="1323400"/>
    <lineage>
        <taxon>Eukaryota</taxon>
        <taxon>Metazoa</taxon>
        <taxon>Ecdysozoa</taxon>
        <taxon>Arthropoda</taxon>
        <taxon>Hexapoda</taxon>
        <taxon>Insecta</taxon>
        <taxon>Pterygota</taxon>
        <taxon>Neoptera</taxon>
        <taxon>Endopterygota</taxon>
        <taxon>Coleoptera</taxon>
        <taxon>Polyphaga</taxon>
        <taxon>Cucujiformia</taxon>
        <taxon>Chrysomeloidea</taxon>
        <taxon>Cerambycidae</taxon>
        <taxon>Lamiinae</taxon>
        <taxon>Monochamini</taxon>
        <taxon>Molorchus</taxon>
    </lineage>
</organism>
<sequence>CKFDAHNKDNEKFLPLLLHNNTSYFTFVIPQKGIVQLKNGEGITLACPDRKKLHNSKQNVMRIARTTVNFEDILCEKSIKGDTLKTNILCGDGRGKIVYIGYAVAKGKWVTLIEVCYDESTSSSLYSKHELLGEEIKLEYRVSQYSVYNELPHAPDKKQPLAAKRNNLILLNQTPNPSFSTAGLEPNTAVSLAYKQTFQKSTFNKLLGTARTAEEYINKKSFLARGTYHRMLISYLLYFGEAPIIT</sequence>
<accession>A0ABQ9IR40</accession>
<name>A0ABQ9IR40_9CUCU</name>